<dbReference type="AlphaFoldDB" id="A0A6A3ILV4"/>
<evidence type="ECO:0000256" key="1">
    <source>
        <dbReference type="SAM" id="MobiDB-lite"/>
    </source>
</evidence>
<comment type="caution">
    <text evidence="2">The sequence shown here is derived from an EMBL/GenBank/DDBJ whole genome shotgun (WGS) entry which is preliminary data.</text>
</comment>
<evidence type="ECO:0000313" key="2">
    <source>
        <dbReference type="EMBL" id="KAE8981515.1"/>
    </source>
</evidence>
<evidence type="ECO:0000313" key="3">
    <source>
        <dbReference type="Proteomes" id="UP000435112"/>
    </source>
</evidence>
<dbReference type="Proteomes" id="UP000435112">
    <property type="component" value="Unassembled WGS sequence"/>
</dbReference>
<accession>A0A6A3ILV4</accession>
<organism evidence="2 3">
    <name type="scientific">Phytophthora rubi</name>
    <dbReference type="NCBI Taxonomy" id="129364"/>
    <lineage>
        <taxon>Eukaryota</taxon>
        <taxon>Sar</taxon>
        <taxon>Stramenopiles</taxon>
        <taxon>Oomycota</taxon>
        <taxon>Peronosporomycetes</taxon>
        <taxon>Peronosporales</taxon>
        <taxon>Peronosporaceae</taxon>
        <taxon>Phytophthora</taxon>
    </lineage>
</organism>
<name>A0A6A3ILV4_9STRA</name>
<sequence>MGTPSGVISDPGGASPEGYKSRSSRLSGRHKWSDQLQLSKVMSSIPAVASTGKNRLLRRRFWFLPDQRREQTFDFCGFAVKNRRQATADPSR</sequence>
<gene>
    <name evidence="2" type="ORF">PR002_g23810</name>
</gene>
<proteinExistence type="predicted"/>
<dbReference type="EMBL" id="QXFU01002788">
    <property type="protein sequence ID" value="KAE8981515.1"/>
    <property type="molecule type" value="Genomic_DNA"/>
</dbReference>
<feature type="region of interest" description="Disordered" evidence="1">
    <location>
        <begin position="1"/>
        <end position="30"/>
    </location>
</feature>
<protein>
    <submittedName>
        <fullName evidence="2">Uncharacterized protein</fullName>
    </submittedName>
</protein>
<reference evidence="2 3" key="1">
    <citation type="submission" date="2018-09" db="EMBL/GenBank/DDBJ databases">
        <title>Genomic investigation of the strawberry pathogen Phytophthora fragariae indicates pathogenicity is determined by transcriptional variation in three key races.</title>
        <authorList>
            <person name="Adams T.M."/>
            <person name="Armitage A.D."/>
            <person name="Sobczyk M.K."/>
            <person name="Bates H.J."/>
            <person name="Dunwell J.M."/>
            <person name="Nellist C.F."/>
            <person name="Harrison R.J."/>
        </authorList>
    </citation>
    <scope>NUCLEOTIDE SEQUENCE [LARGE SCALE GENOMIC DNA]</scope>
    <source>
        <strain evidence="2 3">SCRP324</strain>
    </source>
</reference>